<sequence>MAAPQQHLLVLSLAWLCLLVITPLAVAGRGLTLASSGQACQPTQVHLAVTGNPTEMRVMWKTAGKGCHADVQCWLDNKIAADDNAAKALHASSESSYSSADMCSAPATDFAFEPPSLHTAVITELVPGERYRYQIGLDGSVSSFRAAPASSPDRGFRFLVYGDMGESEHKAAKSPGARATAKAATAEVLDGGAELVLHIGDISYANGDPDIWDTFMDYITPYAAAAPYMIGIGNHEYDYRTGKEKKHKHDHKLASAADPSGEAHPYDPDWGNYGNDSGGECGNDSGGECGVAVSKRFIMPGASSDADALPGADNHHHSRGAPAQNSPFWYSFDYGSVHFTIISTEHDLTKGSEQHEWLAADLAGVDRCQTPWLLVGMHRPMYVVYPHKSNRIVGEHLRSQLEDVFEAHAVDMVLSGHVHAYARTCNVYNGECVADADGGATHITLGCGGRKLSRVEHDQSSWLEYAEAEYGYGRVTVHDGNSLLFEFVGSEDGNTRDSLLLHNSRADARTCNGASPVVQQ</sequence>
<evidence type="ECO:0000259" key="10">
    <source>
        <dbReference type="Pfam" id="PF14008"/>
    </source>
</evidence>
<protein>
    <recommendedName>
        <fullName evidence="7">Purple acid phosphatase</fullName>
        <ecNumber evidence="7">3.1.3.2</ecNumber>
    </recommendedName>
</protein>
<evidence type="ECO:0000256" key="5">
    <source>
        <dbReference type="ARBA" id="ARBA00022729"/>
    </source>
</evidence>
<name>A0AAW1R6H2_9CHLO</name>
<feature type="domain" description="Purple acid phosphatase N-terminal" evidence="11">
    <location>
        <begin position="42"/>
        <end position="143"/>
    </location>
</feature>
<dbReference type="PANTHER" id="PTHR45778:SF7">
    <property type="entry name" value="PURPLE ACID PHOSPHATASE"/>
    <property type="match status" value="1"/>
</dbReference>
<dbReference type="Pfam" id="PF00149">
    <property type="entry name" value="Metallophos"/>
    <property type="match status" value="1"/>
</dbReference>
<feature type="chain" id="PRO_5043088418" description="Purple acid phosphatase" evidence="7">
    <location>
        <begin position="28"/>
        <end position="520"/>
    </location>
</feature>
<keyword evidence="13" id="KW-1185">Reference proteome</keyword>
<gene>
    <name evidence="12" type="ORF">WJX72_004835</name>
</gene>
<proteinExistence type="inferred from homology"/>
<evidence type="ECO:0000256" key="6">
    <source>
        <dbReference type="ARBA" id="ARBA00023180"/>
    </source>
</evidence>
<feature type="signal peptide" evidence="7">
    <location>
        <begin position="1"/>
        <end position="27"/>
    </location>
</feature>
<dbReference type="EMBL" id="JALJOR010000001">
    <property type="protein sequence ID" value="KAK9829258.1"/>
    <property type="molecule type" value="Genomic_DNA"/>
</dbReference>
<feature type="region of interest" description="Disordered" evidence="8">
    <location>
        <begin position="243"/>
        <end position="272"/>
    </location>
</feature>
<comment type="subunit">
    <text evidence="3">Homodimer.</text>
</comment>
<comment type="subcellular location">
    <subcellularLocation>
        <location evidence="1">Secreted</location>
    </subcellularLocation>
</comment>
<evidence type="ECO:0000313" key="12">
    <source>
        <dbReference type="EMBL" id="KAK9829258.1"/>
    </source>
</evidence>
<dbReference type="AlphaFoldDB" id="A0AAW1R6H2"/>
<comment type="caution">
    <text evidence="12">The sequence shown here is derived from an EMBL/GenBank/DDBJ whole genome shotgun (WGS) entry which is preliminary data.</text>
</comment>
<dbReference type="SUPFAM" id="SSF49363">
    <property type="entry name" value="Purple acid phosphatase, N-terminal domain"/>
    <property type="match status" value="1"/>
</dbReference>
<comment type="similarity">
    <text evidence="2 7">Belongs to the metallophosphoesterase superfamily. Purple acid phosphatase family.</text>
</comment>
<organism evidence="12 13">
    <name type="scientific">[Myrmecia] bisecta</name>
    <dbReference type="NCBI Taxonomy" id="41462"/>
    <lineage>
        <taxon>Eukaryota</taxon>
        <taxon>Viridiplantae</taxon>
        <taxon>Chlorophyta</taxon>
        <taxon>core chlorophytes</taxon>
        <taxon>Trebouxiophyceae</taxon>
        <taxon>Trebouxiales</taxon>
        <taxon>Trebouxiaceae</taxon>
        <taxon>Myrmecia</taxon>
    </lineage>
</organism>
<dbReference type="InterPro" id="IPR029052">
    <property type="entry name" value="Metallo-depent_PP-like"/>
</dbReference>
<feature type="domain" description="Calcineurin-like phosphoesterase" evidence="9">
    <location>
        <begin position="156"/>
        <end position="421"/>
    </location>
</feature>
<accession>A0AAW1R6H2</accession>
<dbReference type="GO" id="GO:0005576">
    <property type="term" value="C:extracellular region"/>
    <property type="evidence" value="ECO:0007669"/>
    <property type="project" value="UniProtKB-SubCell"/>
</dbReference>
<dbReference type="InterPro" id="IPR025733">
    <property type="entry name" value="PAPs_C"/>
</dbReference>
<keyword evidence="7" id="KW-0378">Hydrolase</keyword>
<dbReference type="InterPro" id="IPR015914">
    <property type="entry name" value="PAPs_N"/>
</dbReference>
<dbReference type="PANTHER" id="PTHR45778">
    <property type="entry name" value="PURPLE ACID PHOSPHATASE-RELATED"/>
    <property type="match status" value="1"/>
</dbReference>
<dbReference type="Pfam" id="PF16656">
    <property type="entry name" value="Pur_ac_phosph_N"/>
    <property type="match status" value="1"/>
</dbReference>
<keyword evidence="4" id="KW-0964">Secreted</keyword>
<evidence type="ECO:0000256" key="3">
    <source>
        <dbReference type="ARBA" id="ARBA00011738"/>
    </source>
</evidence>
<dbReference type="InterPro" id="IPR041792">
    <property type="entry name" value="MPP_PAP"/>
</dbReference>
<dbReference type="InterPro" id="IPR004843">
    <property type="entry name" value="Calcineurin-like_PHP"/>
</dbReference>
<dbReference type="GO" id="GO:0003993">
    <property type="term" value="F:acid phosphatase activity"/>
    <property type="evidence" value="ECO:0007669"/>
    <property type="project" value="UniProtKB-EC"/>
</dbReference>
<evidence type="ECO:0000313" key="13">
    <source>
        <dbReference type="Proteomes" id="UP001489004"/>
    </source>
</evidence>
<dbReference type="EC" id="3.1.3.2" evidence="7"/>
<evidence type="ECO:0000256" key="8">
    <source>
        <dbReference type="SAM" id="MobiDB-lite"/>
    </source>
</evidence>
<keyword evidence="6" id="KW-0325">Glycoprotein</keyword>
<dbReference type="Pfam" id="PF14008">
    <property type="entry name" value="Metallophos_C"/>
    <property type="match status" value="1"/>
</dbReference>
<feature type="domain" description="Purple acid phosphatase C-terminal" evidence="10">
    <location>
        <begin position="441"/>
        <end position="498"/>
    </location>
</feature>
<dbReference type="Gene3D" id="3.60.21.10">
    <property type="match status" value="1"/>
</dbReference>
<evidence type="ECO:0000256" key="2">
    <source>
        <dbReference type="ARBA" id="ARBA00008723"/>
    </source>
</evidence>
<dbReference type="Proteomes" id="UP001489004">
    <property type="component" value="Unassembled WGS sequence"/>
</dbReference>
<evidence type="ECO:0000259" key="11">
    <source>
        <dbReference type="Pfam" id="PF16656"/>
    </source>
</evidence>
<evidence type="ECO:0000256" key="1">
    <source>
        <dbReference type="ARBA" id="ARBA00004613"/>
    </source>
</evidence>
<dbReference type="SUPFAM" id="SSF56300">
    <property type="entry name" value="Metallo-dependent phosphatases"/>
    <property type="match status" value="1"/>
</dbReference>
<dbReference type="GO" id="GO:0046872">
    <property type="term" value="F:metal ion binding"/>
    <property type="evidence" value="ECO:0007669"/>
    <property type="project" value="InterPro"/>
</dbReference>
<evidence type="ECO:0000256" key="7">
    <source>
        <dbReference type="RuleBase" id="RU361203"/>
    </source>
</evidence>
<dbReference type="InterPro" id="IPR008963">
    <property type="entry name" value="Purple_acid_Pase-like_N"/>
</dbReference>
<reference evidence="12 13" key="1">
    <citation type="journal article" date="2024" name="Nat. Commun.">
        <title>Phylogenomics reveals the evolutionary origins of lichenization in chlorophyte algae.</title>
        <authorList>
            <person name="Puginier C."/>
            <person name="Libourel C."/>
            <person name="Otte J."/>
            <person name="Skaloud P."/>
            <person name="Haon M."/>
            <person name="Grisel S."/>
            <person name="Petersen M."/>
            <person name="Berrin J.G."/>
            <person name="Delaux P.M."/>
            <person name="Dal Grande F."/>
            <person name="Keller J."/>
        </authorList>
    </citation>
    <scope>NUCLEOTIDE SEQUENCE [LARGE SCALE GENOMIC DNA]</scope>
    <source>
        <strain evidence="12 13">SAG 2043</strain>
    </source>
</reference>
<evidence type="ECO:0000259" key="9">
    <source>
        <dbReference type="Pfam" id="PF00149"/>
    </source>
</evidence>
<dbReference type="Gene3D" id="2.60.40.380">
    <property type="entry name" value="Purple acid phosphatase-like, N-terminal"/>
    <property type="match status" value="1"/>
</dbReference>
<comment type="catalytic activity">
    <reaction evidence="7">
        <text>a phosphate monoester + H2O = an alcohol + phosphate</text>
        <dbReference type="Rhea" id="RHEA:15017"/>
        <dbReference type="ChEBI" id="CHEBI:15377"/>
        <dbReference type="ChEBI" id="CHEBI:30879"/>
        <dbReference type="ChEBI" id="CHEBI:43474"/>
        <dbReference type="ChEBI" id="CHEBI:67140"/>
        <dbReference type="EC" id="3.1.3.2"/>
    </reaction>
</comment>
<keyword evidence="5 7" id="KW-0732">Signal</keyword>
<evidence type="ECO:0000256" key="4">
    <source>
        <dbReference type="ARBA" id="ARBA00022525"/>
    </source>
</evidence>
<dbReference type="CDD" id="cd00839">
    <property type="entry name" value="MPP_PAPs"/>
    <property type="match status" value="1"/>
</dbReference>